<dbReference type="InterPro" id="IPR043957">
    <property type="entry name" value="Vanin_C"/>
</dbReference>
<comment type="similarity">
    <text evidence="1">Belongs to the carbon-nitrogen hydrolase superfamily. BTD/VNN family.</text>
</comment>
<protein>
    <recommendedName>
        <fullName evidence="4">CN hydrolase domain-containing protein</fullName>
    </recommendedName>
</protein>
<sequence>MIVKFILSYCMVIHLGTICQQVQIDKSYTAAVVEYHPVDYPGTEDEQLVARAKTHINLLKNIKQDLEIIVYPEKSVIPYGDVSLLSTVIPKKFDNIICNSTDQLYKEYLKLFSCAAIEYNTTIAITILEKENNCKVDRNCTDVKYYNTVVVFNEQGVVSGRYRKWNLFGEFQMSVPEKPDVTVIQTKNNISFGVITCFDINFNIPAINLTKDLNIKNIIFPNNWISELPYLTSLQVQQMWSHENNVVLLASGGNYPRTGASGSGIYLGENGPLERVFIGGDGGTKVIVQTVTNNESTQNVYNQSQLTDEDTDELAKELDGFFLLRDLSMDDHTSVLMNENKTRILEEVCNGDSVKLCCNFDIIINRNTSTMGTNRYKYHLVTFNGIRSFSGLRNAGIEACGIVACLNDSLSSCGLRFRNYSEIYWPITFEKIIVEAKFLKDENRAQYPNSVLSSFRPILPKFTSWEKKEEGKYITRKHVLNNSQNRLLTFGIFGRDFSRDSSLIKPSNSGPKNIDKNGVIKLSVLILMNVLLFK</sequence>
<dbReference type="Proteomes" id="UP001153636">
    <property type="component" value="Chromosome 12"/>
</dbReference>
<keyword evidence="3" id="KW-0732">Signal</keyword>
<proteinExistence type="inferred from homology"/>
<feature type="signal peptide" evidence="3">
    <location>
        <begin position="1"/>
        <end position="21"/>
    </location>
</feature>
<feature type="domain" description="CN hydrolase" evidence="4">
    <location>
        <begin position="28"/>
        <end position="293"/>
    </location>
</feature>
<dbReference type="PANTHER" id="PTHR10609">
    <property type="entry name" value="BIOTINIDASE-RELATED"/>
    <property type="match status" value="1"/>
</dbReference>
<dbReference type="SUPFAM" id="SSF56317">
    <property type="entry name" value="Carbon-nitrogen hydrolase"/>
    <property type="match status" value="1"/>
</dbReference>
<dbReference type="OrthoDB" id="10250282at2759"/>
<gene>
    <name evidence="5" type="ORF">PSYICH_LOCUS3041</name>
</gene>
<dbReference type="Pfam" id="PF19018">
    <property type="entry name" value="Vanin_C"/>
    <property type="match status" value="1"/>
</dbReference>
<evidence type="ECO:0000256" key="1">
    <source>
        <dbReference type="ARBA" id="ARBA00008225"/>
    </source>
</evidence>
<evidence type="ECO:0000313" key="5">
    <source>
        <dbReference type="EMBL" id="CAH1102193.1"/>
    </source>
</evidence>
<dbReference type="GO" id="GO:0016787">
    <property type="term" value="F:hydrolase activity"/>
    <property type="evidence" value="ECO:0007669"/>
    <property type="project" value="UniProtKB-KW"/>
</dbReference>
<keyword evidence="6" id="KW-1185">Reference proteome</keyword>
<evidence type="ECO:0000256" key="3">
    <source>
        <dbReference type="SAM" id="SignalP"/>
    </source>
</evidence>
<dbReference type="InterPro" id="IPR040154">
    <property type="entry name" value="Biotinidase/VNN"/>
</dbReference>
<dbReference type="PROSITE" id="PS50263">
    <property type="entry name" value="CN_HYDROLASE"/>
    <property type="match status" value="1"/>
</dbReference>
<dbReference type="AlphaFoldDB" id="A0A9P0CLB3"/>
<dbReference type="EMBL" id="OV651824">
    <property type="protein sequence ID" value="CAH1102193.1"/>
    <property type="molecule type" value="Genomic_DNA"/>
</dbReference>
<evidence type="ECO:0000313" key="6">
    <source>
        <dbReference type="Proteomes" id="UP001153636"/>
    </source>
</evidence>
<feature type="chain" id="PRO_5040418618" description="CN hydrolase domain-containing protein" evidence="3">
    <location>
        <begin position="22"/>
        <end position="534"/>
    </location>
</feature>
<dbReference type="InterPro" id="IPR003010">
    <property type="entry name" value="C-N_Hydrolase"/>
</dbReference>
<dbReference type="InterPro" id="IPR036526">
    <property type="entry name" value="C-N_Hydrolase_sf"/>
</dbReference>
<accession>A0A9P0CLB3</accession>
<reference evidence="5" key="1">
    <citation type="submission" date="2022-01" db="EMBL/GenBank/DDBJ databases">
        <authorList>
            <person name="King R."/>
        </authorList>
    </citation>
    <scope>NUCLEOTIDE SEQUENCE</scope>
</reference>
<organism evidence="5 6">
    <name type="scientific">Psylliodes chrysocephalus</name>
    <dbReference type="NCBI Taxonomy" id="3402493"/>
    <lineage>
        <taxon>Eukaryota</taxon>
        <taxon>Metazoa</taxon>
        <taxon>Ecdysozoa</taxon>
        <taxon>Arthropoda</taxon>
        <taxon>Hexapoda</taxon>
        <taxon>Insecta</taxon>
        <taxon>Pterygota</taxon>
        <taxon>Neoptera</taxon>
        <taxon>Endopterygota</taxon>
        <taxon>Coleoptera</taxon>
        <taxon>Polyphaga</taxon>
        <taxon>Cucujiformia</taxon>
        <taxon>Chrysomeloidea</taxon>
        <taxon>Chrysomelidae</taxon>
        <taxon>Galerucinae</taxon>
        <taxon>Alticini</taxon>
        <taxon>Psylliodes</taxon>
    </lineage>
</organism>
<evidence type="ECO:0000259" key="4">
    <source>
        <dbReference type="PROSITE" id="PS50263"/>
    </source>
</evidence>
<dbReference type="Gene3D" id="3.60.110.10">
    <property type="entry name" value="Carbon-nitrogen hydrolase"/>
    <property type="match status" value="1"/>
</dbReference>
<dbReference type="PANTHER" id="PTHR10609:SF14">
    <property type="entry name" value="BIOTINIDASE"/>
    <property type="match status" value="1"/>
</dbReference>
<dbReference type="Pfam" id="PF00795">
    <property type="entry name" value="CN_hydrolase"/>
    <property type="match status" value="1"/>
</dbReference>
<name>A0A9P0CLB3_9CUCU</name>
<evidence type="ECO:0000256" key="2">
    <source>
        <dbReference type="ARBA" id="ARBA00022801"/>
    </source>
</evidence>
<keyword evidence="2" id="KW-0378">Hydrolase</keyword>